<gene>
    <name evidence="1" type="ORF">H2198_000050</name>
</gene>
<evidence type="ECO:0000313" key="2">
    <source>
        <dbReference type="Proteomes" id="UP001172386"/>
    </source>
</evidence>
<reference evidence="1" key="1">
    <citation type="submission" date="2022-10" db="EMBL/GenBank/DDBJ databases">
        <title>Culturing micro-colonial fungi from biological soil crusts in the Mojave desert and describing Neophaeococcomyces mojavensis, and introducing the new genera and species Taxawa tesnikishii.</title>
        <authorList>
            <person name="Kurbessoian T."/>
            <person name="Stajich J.E."/>
        </authorList>
    </citation>
    <scope>NUCLEOTIDE SEQUENCE</scope>
    <source>
        <strain evidence="1">JES_112</strain>
    </source>
</reference>
<sequence>MTTLTDLSPEILHNLFCFVQATDLAHLSKTCHFIKDFIARDDLLWKRVYLQKFDVPRHPPTNSWAQALQNLILTEKLLESGDHDLKRSETPFLTSQILPLVLSTTTSSTPKNTAFLTKHFHHASRRSNASTLLRQSSLFRRCGLPFDEPAPTIASRQLSARLHVYSSLPLDLRPTELLEVEGAVEIHPFARSRVYDLRRYKARNFWGPFMDDGSGRVDWEKVQAVFIVLGYGLKTLCEHSGGVVNGGSVGWGGEGGEWDGLAAGSYKSLSTTERPRDEDEQSNAATAGSERSGVSGKEREVQTESDDVPSLDTFMLKYADPREARFQHEQAIFAAQDPYGVKGTWMRIVNFLDYHDLFAFNFTGHTPPEGVEREPVSTVEAFRLLLLNLWITKIEWPDEDADEWETVDGSQASSSPCNTPAAQTAPGQEQNGDGSSNGSGGSPESSGSASTTKDKEKKKSRYPIVHFAGRSRSLHIQWDPNARSHIRGHVRAYPSPAVPAHEHIPDFCSNLSHIYPPQSFPSLHQTTTPSIPAATAPPLPPEDDLVIRWTTFSVYHGEERWRSEGVQIGGLKSARGVLGNWFDKDYDPHGPAGPTGFWKLSDRVEMFSQSSGLRVWSGDDGDVVSFA</sequence>
<name>A0ACC3AKU8_9EURO</name>
<dbReference type="EMBL" id="JAPDRQ010000001">
    <property type="protein sequence ID" value="KAJ9664704.1"/>
    <property type="molecule type" value="Genomic_DNA"/>
</dbReference>
<keyword evidence="2" id="KW-1185">Reference proteome</keyword>
<accession>A0ACC3AKU8</accession>
<dbReference type="Proteomes" id="UP001172386">
    <property type="component" value="Unassembled WGS sequence"/>
</dbReference>
<organism evidence="1 2">
    <name type="scientific">Neophaeococcomyces mojaviensis</name>
    <dbReference type="NCBI Taxonomy" id="3383035"/>
    <lineage>
        <taxon>Eukaryota</taxon>
        <taxon>Fungi</taxon>
        <taxon>Dikarya</taxon>
        <taxon>Ascomycota</taxon>
        <taxon>Pezizomycotina</taxon>
        <taxon>Eurotiomycetes</taxon>
        <taxon>Chaetothyriomycetidae</taxon>
        <taxon>Chaetothyriales</taxon>
        <taxon>Chaetothyriales incertae sedis</taxon>
        <taxon>Neophaeococcomyces</taxon>
    </lineage>
</organism>
<proteinExistence type="predicted"/>
<evidence type="ECO:0000313" key="1">
    <source>
        <dbReference type="EMBL" id="KAJ9664704.1"/>
    </source>
</evidence>
<comment type="caution">
    <text evidence="1">The sequence shown here is derived from an EMBL/GenBank/DDBJ whole genome shotgun (WGS) entry which is preliminary data.</text>
</comment>
<protein>
    <submittedName>
        <fullName evidence="1">Uncharacterized protein</fullName>
    </submittedName>
</protein>